<evidence type="ECO:0000313" key="1">
    <source>
        <dbReference type="EMBL" id="WYF43434.1"/>
    </source>
</evidence>
<dbReference type="RefSeq" id="WP_339094104.1">
    <property type="nucleotide sequence ID" value="NZ_CP149782.1"/>
</dbReference>
<dbReference type="AlphaFoldDB" id="A0AAU6PYM9"/>
<proteinExistence type="predicted"/>
<reference evidence="1" key="1">
    <citation type="submission" date="2024-03" db="EMBL/GenBank/DDBJ databases">
        <title>Deinococcus weizhi sp. nov., isolated from human skin.</title>
        <authorList>
            <person name="Wei Z."/>
            <person name="Tian F."/>
            <person name="Yang C."/>
            <person name="Xin L.T."/>
            <person name="Wen Z.J."/>
            <person name="Lan K.C."/>
            <person name="Yu L."/>
            <person name="Zhe W."/>
            <person name="Dan F.D."/>
            <person name="Jun W."/>
            <person name="Rui Z."/>
            <person name="Yong X.J."/>
            <person name="Ting Y."/>
            <person name="Wei X."/>
            <person name="Xu Z.G."/>
            <person name="Xin Z."/>
            <person name="Dong F.G."/>
            <person name="Ni X.M."/>
            <person name="Zheng M.G."/>
            <person name="Chun Y."/>
            <person name="Qian W.X."/>
        </authorList>
    </citation>
    <scope>NUCLEOTIDE SEQUENCE</scope>
    <source>
        <strain evidence="1">VB142</strain>
    </source>
</reference>
<dbReference type="EMBL" id="CP149782">
    <property type="protein sequence ID" value="WYF43434.1"/>
    <property type="molecule type" value="Genomic_DNA"/>
</dbReference>
<name>A0AAU6PYM9_9DEIO</name>
<protein>
    <submittedName>
        <fullName evidence="1">Uncharacterized protein</fullName>
    </submittedName>
</protein>
<sequence>MVDRIGVWLDVGGMGQRRTIARIREGQFRQNDLTCTRCTWAEAGDTPVPA</sequence>
<accession>A0AAU6PYM9</accession>
<gene>
    <name evidence="1" type="ORF">WDJ50_08315</name>
</gene>
<organism evidence="1">
    <name type="scientific">Deinococcus sp. VB142</name>
    <dbReference type="NCBI Taxonomy" id="3112952"/>
    <lineage>
        <taxon>Bacteria</taxon>
        <taxon>Thermotogati</taxon>
        <taxon>Deinococcota</taxon>
        <taxon>Deinococci</taxon>
        <taxon>Deinococcales</taxon>
        <taxon>Deinococcaceae</taxon>
        <taxon>Deinococcus</taxon>
    </lineage>
</organism>